<dbReference type="RefSeq" id="WP_066504329.1">
    <property type="nucleotide sequence ID" value="NZ_LNCU01000040.1"/>
</dbReference>
<protein>
    <recommendedName>
        <fullName evidence="4">Sel1 repeat family protein</fullName>
    </recommendedName>
</protein>
<evidence type="ECO:0000256" key="1">
    <source>
        <dbReference type="SAM" id="MobiDB-lite"/>
    </source>
</evidence>
<dbReference type="Pfam" id="PF08238">
    <property type="entry name" value="Sel1"/>
    <property type="match status" value="3"/>
</dbReference>
<gene>
    <name evidence="2" type="ORF">AS156_36970</name>
</gene>
<dbReference type="PANTHER" id="PTHR43628">
    <property type="entry name" value="ACTIVATOR OF C KINASE PROTEIN 1-RELATED"/>
    <property type="match status" value="1"/>
</dbReference>
<dbReference type="OrthoDB" id="5936191at2"/>
<dbReference type="Proteomes" id="UP000057737">
    <property type="component" value="Unassembled WGS sequence"/>
</dbReference>
<dbReference type="SMART" id="SM00671">
    <property type="entry name" value="SEL1"/>
    <property type="match status" value="2"/>
</dbReference>
<dbReference type="Gene3D" id="3.90.226.10">
    <property type="entry name" value="2-enoyl-CoA Hydratase, Chain A, domain 1"/>
    <property type="match status" value="1"/>
</dbReference>
<dbReference type="InterPro" id="IPR029045">
    <property type="entry name" value="ClpP/crotonase-like_dom_sf"/>
</dbReference>
<evidence type="ECO:0008006" key="4">
    <source>
        <dbReference type="Google" id="ProtNLM"/>
    </source>
</evidence>
<evidence type="ECO:0000313" key="3">
    <source>
        <dbReference type="Proteomes" id="UP000057737"/>
    </source>
</evidence>
<dbReference type="EMBL" id="LNCU01000040">
    <property type="protein sequence ID" value="KWV57805.1"/>
    <property type="molecule type" value="Genomic_DNA"/>
</dbReference>
<comment type="caution">
    <text evidence="2">The sequence shown here is derived from an EMBL/GenBank/DDBJ whole genome shotgun (WGS) entry which is preliminary data.</text>
</comment>
<dbReference type="Gene3D" id="1.25.40.10">
    <property type="entry name" value="Tetratricopeptide repeat domain"/>
    <property type="match status" value="1"/>
</dbReference>
<evidence type="ECO:0000313" key="2">
    <source>
        <dbReference type="EMBL" id="KWV57805.1"/>
    </source>
</evidence>
<dbReference type="SUPFAM" id="SSF52096">
    <property type="entry name" value="ClpP/crotonase"/>
    <property type="match status" value="1"/>
</dbReference>
<dbReference type="InterPro" id="IPR006597">
    <property type="entry name" value="Sel1-like"/>
</dbReference>
<reference evidence="2 3" key="1">
    <citation type="submission" date="2015-11" db="EMBL/GenBank/DDBJ databases">
        <title>Draft Genome Sequence of the Strain BR 10303 (Bradyrhizobium sp.) isolated from nodules of Centrolobium paraense.</title>
        <authorList>
            <person name="Zelli J.E."/>
            <person name="Simoes-Araujo J.L."/>
            <person name="Barauna A.C."/>
            <person name="Silva K."/>
        </authorList>
    </citation>
    <scope>NUCLEOTIDE SEQUENCE [LARGE SCALE GENOMIC DNA]</scope>
    <source>
        <strain evidence="2 3">BR 10303</strain>
    </source>
</reference>
<feature type="region of interest" description="Disordered" evidence="1">
    <location>
        <begin position="184"/>
        <end position="218"/>
    </location>
</feature>
<sequence length="361" mass="38222">MLGLLGAVVASAAGTAAELSSVTSKDDATIIELSGDVAEGDTEAMEALLRTANENGRLVSAVRLDSPGGSLVEAVKFADLIRRAKLPTVVAGGAHCASACFIIFAAGIEKFAGYEAAIGVHGVSDKLGHETAQTEAATISMARIVSAYGVPPRIIGQIVVTPAQSIAWLTPDDLRSMGAIMIGRPRPSPSPPSVDRQIASLDLPPAGDTAGSPHPPRTDQRFAAAYLAASRSDYASAIRLWRRLADEGDGTSQYNLGQMYETGQGVAQDFAVAAEWYRRAAESGIPHARLSLGVAYALGRGVPQDDLQAYKWLSLAVLSYKANEGRRSAERARDLVATRMTSREITEAQHLVREWGQQRGR</sequence>
<organism evidence="2 3">
    <name type="scientific">Bradyrhizobium macuxiense</name>
    <dbReference type="NCBI Taxonomy" id="1755647"/>
    <lineage>
        <taxon>Bacteria</taxon>
        <taxon>Pseudomonadati</taxon>
        <taxon>Pseudomonadota</taxon>
        <taxon>Alphaproteobacteria</taxon>
        <taxon>Hyphomicrobiales</taxon>
        <taxon>Nitrobacteraceae</taxon>
        <taxon>Bradyrhizobium</taxon>
    </lineage>
</organism>
<dbReference type="SUPFAM" id="SSF81901">
    <property type="entry name" value="HCP-like"/>
    <property type="match status" value="1"/>
</dbReference>
<proteinExistence type="predicted"/>
<dbReference type="InterPro" id="IPR052945">
    <property type="entry name" value="Mitotic_Regulator"/>
</dbReference>
<keyword evidence="3" id="KW-1185">Reference proteome</keyword>
<dbReference type="InterPro" id="IPR011990">
    <property type="entry name" value="TPR-like_helical_dom_sf"/>
</dbReference>
<dbReference type="AlphaFoldDB" id="A0A109JZ89"/>
<name>A0A109JZ89_9BRAD</name>
<accession>A0A109JZ89</accession>
<dbReference type="PANTHER" id="PTHR43628:SF1">
    <property type="entry name" value="CHITIN SYNTHASE REGULATORY FACTOR 2-RELATED"/>
    <property type="match status" value="1"/>
</dbReference>